<name>T1KR68_TETUR</name>
<keyword evidence="1" id="KW-0732">Signal</keyword>
<sequence>MLLHFPLISTVSLSLDLTVWSFASFKSKQRVGQAAIAMIGGQLDRQT</sequence>
<dbReference type="HOGENOM" id="CLU_3176018_0_0_1"/>
<organism evidence="2 3">
    <name type="scientific">Tetranychus urticae</name>
    <name type="common">Two-spotted spider mite</name>
    <dbReference type="NCBI Taxonomy" id="32264"/>
    <lineage>
        <taxon>Eukaryota</taxon>
        <taxon>Metazoa</taxon>
        <taxon>Ecdysozoa</taxon>
        <taxon>Arthropoda</taxon>
        <taxon>Chelicerata</taxon>
        <taxon>Arachnida</taxon>
        <taxon>Acari</taxon>
        <taxon>Acariformes</taxon>
        <taxon>Trombidiformes</taxon>
        <taxon>Prostigmata</taxon>
        <taxon>Eleutherengona</taxon>
        <taxon>Raphignathae</taxon>
        <taxon>Tetranychoidea</taxon>
        <taxon>Tetranychidae</taxon>
        <taxon>Tetranychus</taxon>
    </lineage>
</organism>
<accession>T1KR68</accession>
<evidence type="ECO:0000313" key="3">
    <source>
        <dbReference type="Proteomes" id="UP000015104"/>
    </source>
</evidence>
<reference evidence="3" key="1">
    <citation type="submission" date="2011-08" db="EMBL/GenBank/DDBJ databases">
        <authorList>
            <person name="Rombauts S."/>
        </authorList>
    </citation>
    <scope>NUCLEOTIDE SEQUENCE</scope>
    <source>
        <strain evidence="3">London</strain>
    </source>
</reference>
<keyword evidence="3" id="KW-1185">Reference proteome</keyword>
<evidence type="ECO:0000313" key="2">
    <source>
        <dbReference type="EnsemblMetazoa" id="tetur18g02450.1"/>
    </source>
</evidence>
<evidence type="ECO:0000256" key="1">
    <source>
        <dbReference type="SAM" id="SignalP"/>
    </source>
</evidence>
<feature type="signal peptide" evidence="1">
    <location>
        <begin position="1"/>
        <end position="21"/>
    </location>
</feature>
<reference evidence="2" key="2">
    <citation type="submission" date="2015-06" db="UniProtKB">
        <authorList>
            <consortium name="EnsemblMetazoa"/>
        </authorList>
    </citation>
    <scope>IDENTIFICATION</scope>
</reference>
<dbReference type="EnsemblMetazoa" id="tetur18g02450.1">
    <property type="protein sequence ID" value="tetur18g02450.1"/>
    <property type="gene ID" value="tetur18g02450"/>
</dbReference>
<protein>
    <submittedName>
        <fullName evidence="2">Uncharacterized protein</fullName>
    </submittedName>
</protein>
<dbReference type="AlphaFoldDB" id="T1KR68"/>
<dbReference type="Proteomes" id="UP000015104">
    <property type="component" value="Unassembled WGS sequence"/>
</dbReference>
<dbReference type="EMBL" id="CAEY01000384">
    <property type="status" value="NOT_ANNOTATED_CDS"/>
    <property type="molecule type" value="Genomic_DNA"/>
</dbReference>
<feature type="chain" id="PRO_5004581635" evidence="1">
    <location>
        <begin position="22"/>
        <end position="47"/>
    </location>
</feature>
<proteinExistence type="predicted"/>